<dbReference type="RefSeq" id="WP_166918081.1">
    <property type="nucleotide sequence ID" value="NZ_JAASRN010000001.1"/>
</dbReference>
<comment type="caution">
    <text evidence="1">The sequence shown here is derived from an EMBL/GenBank/DDBJ whole genome shotgun (WGS) entry which is preliminary data.</text>
</comment>
<evidence type="ECO:0000313" key="1">
    <source>
        <dbReference type="EMBL" id="NIK72775.1"/>
    </source>
</evidence>
<dbReference type="AlphaFoldDB" id="A0A846MMV9"/>
<sequence>MITTYEACPITPLDYSQNPTTAGSVAALPQKSVDFSVRLLPFGAEKIVMLYLPKTPLAWDVLGGNKVNVLFAGGASLLLRISGHYLMVELKEMGQEATVVAYKFTQPLKRFQEVAWEDHVLWLSAN</sequence>
<accession>A0A846MMV9</accession>
<evidence type="ECO:0000313" key="2">
    <source>
        <dbReference type="Proteomes" id="UP000537126"/>
    </source>
</evidence>
<name>A0A846MMV9_9BACT</name>
<dbReference type="EMBL" id="JAASRN010000001">
    <property type="protein sequence ID" value="NIK72775.1"/>
    <property type="molecule type" value="Genomic_DNA"/>
</dbReference>
<proteinExistence type="predicted"/>
<organism evidence="1 2">
    <name type="scientific">Thermonema lapsum</name>
    <dbReference type="NCBI Taxonomy" id="28195"/>
    <lineage>
        <taxon>Bacteria</taxon>
        <taxon>Pseudomonadati</taxon>
        <taxon>Bacteroidota</taxon>
        <taxon>Cytophagia</taxon>
        <taxon>Cytophagales</taxon>
        <taxon>Thermonemataceae</taxon>
        <taxon>Thermonema</taxon>
    </lineage>
</organism>
<dbReference type="Proteomes" id="UP000537126">
    <property type="component" value="Unassembled WGS sequence"/>
</dbReference>
<protein>
    <submittedName>
        <fullName evidence="1">Uncharacterized protein</fullName>
    </submittedName>
</protein>
<gene>
    <name evidence="1" type="ORF">FHS56_000261</name>
</gene>
<keyword evidence="2" id="KW-1185">Reference proteome</keyword>
<reference evidence="1 2" key="1">
    <citation type="submission" date="2020-03" db="EMBL/GenBank/DDBJ databases">
        <title>Genomic Encyclopedia of Type Strains, Phase IV (KMG-IV): sequencing the most valuable type-strain genomes for metagenomic binning, comparative biology and taxonomic classification.</title>
        <authorList>
            <person name="Goeker M."/>
        </authorList>
    </citation>
    <scope>NUCLEOTIDE SEQUENCE [LARGE SCALE GENOMIC DNA]</scope>
    <source>
        <strain evidence="1 2">DSM 5718</strain>
    </source>
</reference>